<gene>
    <name evidence="2" type="primary">CIPK26</name>
    <name evidence="2" type="ORF">CR513_02659</name>
</gene>
<keyword evidence="2" id="KW-0418">Kinase</keyword>
<feature type="non-terminal residue" evidence="2">
    <location>
        <position position="1"/>
    </location>
</feature>
<evidence type="ECO:0000313" key="3">
    <source>
        <dbReference type="Proteomes" id="UP000257109"/>
    </source>
</evidence>
<dbReference type="Proteomes" id="UP000257109">
    <property type="component" value="Unassembled WGS sequence"/>
</dbReference>
<keyword evidence="2" id="KW-0808">Transferase</keyword>
<name>A0A371IBY0_MUCPR</name>
<dbReference type="PROSITE" id="PS50816">
    <property type="entry name" value="NAF"/>
    <property type="match status" value="1"/>
</dbReference>
<dbReference type="EMBL" id="QJKJ01000453">
    <property type="protein sequence ID" value="RDY12539.1"/>
    <property type="molecule type" value="Genomic_DNA"/>
</dbReference>
<accession>A0A371IBY0</accession>
<dbReference type="OrthoDB" id="1743501at2759"/>
<dbReference type="Gene3D" id="3.30.310.80">
    <property type="entry name" value="Kinase associated domain 1, KA1"/>
    <property type="match status" value="1"/>
</dbReference>
<protein>
    <submittedName>
        <fullName evidence="2">CBL-interacting serine/threonine-protein kinase 26</fullName>
    </submittedName>
</protein>
<dbReference type="InterPro" id="IPR018451">
    <property type="entry name" value="NAF/FISL_domain"/>
</dbReference>
<comment type="caution">
    <text evidence="2">The sequence shown here is derived from an EMBL/GenBank/DDBJ whole genome shotgun (WGS) entry which is preliminary data.</text>
</comment>
<proteinExistence type="predicted"/>
<organism evidence="2 3">
    <name type="scientific">Mucuna pruriens</name>
    <name type="common">Velvet bean</name>
    <name type="synonym">Dolichos pruriens</name>
    <dbReference type="NCBI Taxonomy" id="157652"/>
    <lineage>
        <taxon>Eukaryota</taxon>
        <taxon>Viridiplantae</taxon>
        <taxon>Streptophyta</taxon>
        <taxon>Embryophyta</taxon>
        <taxon>Tracheophyta</taxon>
        <taxon>Spermatophyta</taxon>
        <taxon>Magnoliopsida</taxon>
        <taxon>eudicotyledons</taxon>
        <taxon>Gunneridae</taxon>
        <taxon>Pentapetalae</taxon>
        <taxon>rosids</taxon>
        <taxon>fabids</taxon>
        <taxon>Fabales</taxon>
        <taxon>Fabaceae</taxon>
        <taxon>Papilionoideae</taxon>
        <taxon>50 kb inversion clade</taxon>
        <taxon>NPAAA clade</taxon>
        <taxon>indigoferoid/millettioid clade</taxon>
        <taxon>Phaseoleae</taxon>
        <taxon>Mucuna</taxon>
    </lineage>
</organism>
<dbReference type="Pfam" id="PF03822">
    <property type="entry name" value="NAF"/>
    <property type="match status" value="1"/>
</dbReference>
<dbReference type="GO" id="GO:0016301">
    <property type="term" value="F:kinase activity"/>
    <property type="evidence" value="ECO:0007669"/>
    <property type="project" value="UniProtKB-KW"/>
</dbReference>
<reference evidence="2" key="1">
    <citation type="submission" date="2018-05" db="EMBL/GenBank/DDBJ databases">
        <title>Draft genome of Mucuna pruriens seed.</title>
        <authorList>
            <person name="Nnadi N.E."/>
            <person name="Vos R."/>
            <person name="Hasami M.H."/>
            <person name="Devisetty U.K."/>
            <person name="Aguiy J.C."/>
        </authorList>
    </citation>
    <scope>NUCLEOTIDE SEQUENCE [LARGE SCALE GENOMIC DNA]</scope>
    <source>
        <strain evidence="2">JCA_2017</strain>
    </source>
</reference>
<evidence type="ECO:0000313" key="2">
    <source>
        <dbReference type="EMBL" id="RDY12539.1"/>
    </source>
</evidence>
<evidence type="ECO:0000259" key="1">
    <source>
        <dbReference type="PROSITE" id="PS50816"/>
    </source>
</evidence>
<dbReference type="GO" id="GO:0007165">
    <property type="term" value="P:signal transduction"/>
    <property type="evidence" value="ECO:0007669"/>
    <property type="project" value="InterPro"/>
</dbReference>
<keyword evidence="3" id="KW-1185">Reference proteome</keyword>
<sequence length="95" mass="10858">MIFYPSSLSLMQRITIAEIVEDEWFQTDYKPAFPSEFDQNINLDDVDVAFNSIEENNRKSTIPKSSSFINAFELIAMSQDLDLSGLFEEQASPLI</sequence>
<dbReference type="AlphaFoldDB" id="A0A371IBY0"/>
<dbReference type="InterPro" id="IPR004041">
    <property type="entry name" value="NAF_dom"/>
</dbReference>
<dbReference type="STRING" id="157652.A0A371IBY0"/>
<feature type="domain" description="NAF" evidence="1">
    <location>
        <begin position="64"/>
        <end position="88"/>
    </location>
</feature>